<dbReference type="EMBL" id="CABDUW010000192">
    <property type="protein sequence ID" value="VTJ62166.1"/>
    <property type="molecule type" value="Genomic_DNA"/>
</dbReference>
<reference evidence="1" key="1">
    <citation type="submission" date="2019-04" db="EMBL/GenBank/DDBJ databases">
        <authorList>
            <person name="Alioto T."/>
            <person name="Alioto T."/>
        </authorList>
    </citation>
    <scope>NUCLEOTIDE SEQUENCE [LARGE SCALE GENOMIC DNA]</scope>
</reference>
<evidence type="ECO:0000313" key="1">
    <source>
        <dbReference type="EMBL" id="VTJ62166.1"/>
    </source>
</evidence>
<accession>A0A5E4AZ63</accession>
<proteinExistence type="predicted"/>
<evidence type="ECO:0000313" key="2">
    <source>
        <dbReference type="Proteomes" id="UP000335636"/>
    </source>
</evidence>
<comment type="caution">
    <text evidence="1">The sequence shown here is derived from an EMBL/GenBank/DDBJ whole genome shotgun (WGS) entry which is preliminary data.</text>
</comment>
<sequence>MSRRGSLGSHLPKVLPWTGACAKDEAAKDAEATVPERRCSGTVWTMEVFLEAGRPHSSEGKGELTD</sequence>
<dbReference type="Proteomes" id="UP000335636">
    <property type="component" value="Unassembled WGS sequence"/>
</dbReference>
<protein>
    <submittedName>
        <fullName evidence="1">Uncharacterized protein</fullName>
    </submittedName>
</protein>
<keyword evidence="2" id="KW-1185">Reference proteome</keyword>
<gene>
    <name evidence="1" type="ORF">MONAX_5E044345</name>
</gene>
<dbReference type="AlphaFoldDB" id="A0A5E4AZ63"/>
<organism evidence="1 2">
    <name type="scientific">Marmota monax</name>
    <name type="common">Woodchuck</name>
    <dbReference type="NCBI Taxonomy" id="9995"/>
    <lineage>
        <taxon>Eukaryota</taxon>
        <taxon>Metazoa</taxon>
        <taxon>Chordata</taxon>
        <taxon>Craniata</taxon>
        <taxon>Vertebrata</taxon>
        <taxon>Euteleostomi</taxon>
        <taxon>Mammalia</taxon>
        <taxon>Eutheria</taxon>
        <taxon>Euarchontoglires</taxon>
        <taxon>Glires</taxon>
        <taxon>Rodentia</taxon>
        <taxon>Sciuromorpha</taxon>
        <taxon>Sciuridae</taxon>
        <taxon>Xerinae</taxon>
        <taxon>Marmotini</taxon>
        <taxon>Marmota</taxon>
    </lineage>
</organism>
<name>A0A5E4AZ63_MARMO</name>